<dbReference type="PROSITE" id="PS51257">
    <property type="entry name" value="PROKAR_LIPOPROTEIN"/>
    <property type="match status" value="1"/>
</dbReference>
<evidence type="ECO:0000313" key="4">
    <source>
        <dbReference type="EMBL" id="MEE6308753.1"/>
    </source>
</evidence>
<evidence type="ECO:0000256" key="1">
    <source>
        <dbReference type="SAM" id="MobiDB-lite"/>
    </source>
</evidence>
<feature type="region of interest" description="Disordered" evidence="1">
    <location>
        <begin position="187"/>
        <end position="228"/>
    </location>
</feature>
<dbReference type="EMBL" id="JAZGQL010000012">
    <property type="protein sequence ID" value="MEE6308753.1"/>
    <property type="molecule type" value="Genomic_DNA"/>
</dbReference>
<feature type="signal peptide" evidence="2">
    <location>
        <begin position="1"/>
        <end position="20"/>
    </location>
</feature>
<dbReference type="Pfam" id="PF25967">
    <property type="entry name" value="RND-MFP_C"/>
    <property type="match status" value="1"/>
</dbReference>
<feature type="chain" id="PRO_5045032746" evidence="2">
    <location>
        <begin position="21"/>
        <end position="340"/>
    </location>
</feature>
<feature type="domain" description="Multidrug resistance protein MdtA-like C-terminal permuted SH3" evidence="3">
    <location>
        <begin position="259"/>
        <end position="315"/>
    </location>
</feature>
<dbReference type="PANTHER" id="PTHR30469">
    <property type="entry name" value="MULTIDRUG RESISTANCE PROTEIN MDTA"/>
    <property type="match status" value="1"/>
</dbReference>
<protein>
    <submittedName>
        <fullName evidence="5">HlyD family secretion protein</fullName>
    </submittedName>
</protein>
<feature type="region of interest" description="Disordered" evidence="1">
    <location>
        <begin position="306"/>
        <end position="340"/>
    </location>
</feature>
<dbReference type="Proteomes" id="UP001339911">
    <property type="component" value="Unassembled WGS sequence"/>
</dbReference>
<evidence type="ECO:0000259" key="3">
    <source>
        <dbReference type="Pfam" id="PF25967"/>
    </source>
</evidence>
<evidence type="ECO:0000313" key="6">
    <source>
        <dbReference type="Proteomes" id="UP001339911"/>
    </source>
</evidence>
<dbReference type="Gene3D" id="2.40.420.20">
    <property type="match status" value="1"/>
</dbReference>
<dbReference type="RefSeq" id="WP_331209033.1">
    <property type="nucleotide sequence ID" value="NZ_JAZGQL010000012.1"/>
</dbReference>
<comment type="caution">
    <text evidence="5">The sequence shown here is derived from an EMBL/GenBank/DDBJ whole genome shotgun (WGS) entry which is preliminary data.</text>
</comment>
<organism evidence="5 6">
    <name type="scientific">Plantactinospora veratri</name>
    <dbReference type="NCBI Taxonomy" id="1436122"/>
    <lineage>
        <taxon>Bacteria</taxon>
        <taxon>Bacillati</taxon>
        <taxon>Actinomycetota</taxon>
        <taxon>Actinomycetes</taxon>
        <taxon>Micromonosporales</taxon>
        <taxon>Micromonosporaceae</taxon>
        <taxon>Plantactinospora</taxon>
    </lineage>
</organism>
<dbReference type="EMBL" id="JAZGQL010000027">
    <property type="protein sequence ID" value="MEE6310631.1"/>
    <property type="molecule type" value="Genomic_DNA"/>
</dbReference>
<proteinExistence type="predicted"/>
<sequence>MRRRLLLRSCVLVLLVGAGAACSESDPEAETPGLAARGTTMTTAKPARQNLDNRVSLTGRVTMNPVFGVVAPVAGQIRYRDVDPPQSTPTKATRVASVWAKGKSHRVDVPAGAVFAGRLVDDRSNVTAGMPVVSAKRIGYGLVAEIDGAQAYQISDSLATVQAQIKNGPGPFACKVLGTIAALPAGTIPDPPAPEPSTDPSAGPGARPVVPVGPPPDPRQPVEPSEPTGMRLVCTAPANVKLINGATATLQVVTARAKNALVLPVEAVAGGQGSGKVDVVGPDGNRETRDVVLGLSDGKVVQIKSGLTGDETVAVPGPNLPPAKPAPGQPGGPADPMGGK</sequence>
<reference evidence="5 6" key="1">
    <citation type="submission" date="2024-01" db="EMBL/GenBank/DDBJ databases">
        <title>Genome insights into Plantactinospora veratri sp. nov.</title>
        <authorList>
            <person name="Wang L."/>
        </authorList>
    </citation>
    <scope>NUCLEOTIDE SEQUENCE [LARGE SCALE GENOMIC DNA]</scope>
    <source>
        <strain evidence="5 6">NEAU-FHS4</strain>
    </source>
</reference>
<feature type="compositionally biased region" description="Low complexity" evidence="1">
    <location>
        <begin position="198"/>
        <end position="210"/>
    </location>
</feature>
<dbReference type="InterPro" id="IPR058627">
    <property type="entry name" value="MdtA-like_C"/>
</dbReference>
<keyword evidence="6" id="KW-1185">Reference proteome</keyword>
<gene>
    <name evidence="4" type="ORF">V1634_18135</name>
    <name evidence="5" type="ORF">V1634_27695</name>
</gene>
<feature type="compositionally biased region" description="Pro residues" evidence="1">
    <location>
        <begin position="211"/>
        <end position="221"/>
    </location>
</feature>
<evidence type="ECO:0000256" key="2">
    <source>
        <dbReference type="SAM" id="SignalP"/>
    </source>
</evidence>
<evidence type="ECO:0000313" key="5">
    <source>
        <dbReference type="EMBL" id="MEE6310631.1"/>
    </source>
</evidence>
<accession>A0ABU7SKY1</accession>
<keyword evidence="2" id="KW-0732">Signal</keyword>
<name>A0ABU7SKY1_9ACTN</name>
<feature type="compositionally biased region" description="Pro residues" evidence="1">
    <location>
        <begin position="318"/>
        <end position="330"/>
    </location>
</feature>